<reference evidence="1 2" key="1">
    <citation type="submission" date="2016-07" db="EMBL/GenBank/DDBJ databases">
        <title>Draft genome of the white-rot fungus Obba rivulosa 3A-2.</title>
        <authorList>
            <consortium name="DOE Joint Genome Institute"/>
            <person name="Miettinen O."/>
            <person name="Riley R."/>
            <person name="Acob R."/>
            <person name="Barry K."/>
            <person name="Cullen D."/>
            <person name="De Vries R."/>
            <person name="Hainaut M."/>
            <person name="Hatakka A."/>
            <person name="Henrissat B."/>
            <person name="Hilden K."/>
            <person name="Kuo R."/>
            <person name="Labutti K."/>
            <person name="Lipzen A."/>
            <person name="Makela M.R."/>
            <person name="Sandor L."/>
            <person name="Spatafora J.W."/>
            <person name="Grigoriev I.V."/>
            <person name="Hibbett D.S."/>
        </authorList>
    </citation>
    <scope>NUCLEOTIDE SEQUENCE [LARGE SCALE GENOMIC DNA]</scope>
    <source>
        <strain evidence="1 2">3A-2</strain>
    </source>
</reference>
<keyword evidence="2" id="KW-1185">Reference proteome</keyword>
<name>A0A8E2DKZ1_9APHY</name>
<gene>
    <name evidence="1" type="ORF">OBBRIDRAFT_794373</name>
</gene>
<accession>A0A8E2DKZ1</accession>
<dbReference type="EMBL" id="KV722429">
    <property type="protein sequence ID" value="OCH89334.1"/>
    <property type="molecule type" value="Genomic_DNA"/>
</dbReference>
<proteinExistence type="predicted"/>
<organism evidence="1 2">
    <name type="scientific">Obba rivulosa</name>
    <dbReference type="NCBI Taxonomy" id="1052685"/>
    <lineage>
        <taxon>Eukaryota</taxon>
        <taxon>Fungi</taxon>
        <taxon>Dikarya</taxon>
        <taxon>Basidiomycota</taxon>
        <taxon>Agaricomycotina</taxon>
        <taxon>Agaricomycetes</taxon>
        <taxon>Polyporales</taxon>
        <taxon>Gelatoporiaceae</taxon>
        <taxon>Obba</taxon>
    </lineage>
</organism>
<dbReference type="Proteomes" id="UP000250043">
    <property type="component" value="Unassembled WGS sequence"/>
</dbReference>
<dbReference type="SUPFAM" id="SSF52047">
    <property type="entry name" value="RNI-like"/>
    <property type="match status" value="1"/>
</dbReference>
<dbReference type="OrthoDB" id="2804474at2759"/>
<evidence type="ECO:0000313" key="1">
    <source>
        <dbReference type="EMBL" id="OCH89334.1"/>
    </source>
</evidence>
<dbReference type="AlphaFoldDB" id="A0A8E2DKZ1"/>
<evidence type="ECO:0000313" key="2">
    <source>
        <dbReference type="Proteomes" id="UP000250043"/>
    </source>
</evidence>
<protein>
    <recommendedName>
        <fullName evidence="3">F-box protein</fullName>
    </recommendedName>
</protein>
<sequence>MAYFPINISVPLSGAFDGLRFLECDPDDDEISTDSDVDFVVGDPEDGAHEVTNHPEALWLAPGIALHDVTILYTEVRPESQAKRLRLSGNLLKKTQDLTFIRTLIDHSWVDEFIPFLTRLHGVRTLHLESLSWGCLSAAARACLLSSFRHITTLWIENVDFWNSWQLLRTLDAFPQLKVLRIVKVNYTFDNCATHQTSSSIPLQLGALSITETRRLRPILKWILGMRSDIVVNKAQLSLESIEVDVLVELLRAVAPNIRRLHYIQRIEHPEGCCVDPLCHILGDEDQDNGPAFARLNSRVPPEDSYESAKDMLKEPLECPWLESIFADIWWSGSDLDSGDPDILAVEILCHLISPRTTSFRLNIVMKDPQRFLSTNWAKLDDALSQMEERPAGYERPLLLIVLDGDFATAEVTLENRLRKTIERGVFSVYLDGAEVYDDPGTATRVAS</sequence>
<evidence type="ECO:0008006" key="3">
    <source>
        <dbReference type="Google" id="ProtNLM"/>
    </source>
</evidence>